<name>A0A2Z7CNG0_9LAMI</name>
<protein>
    <submittedName>
        <fullName evidence="1">Uncharacterized protein</fullName>
    </submittedName>
</protein>
<accession>A0A2Z7CNG0</accession>
<keyword evidence="2" id="KW-1185">Reference proteome</keyword>
<sequence>MHEAIKESVIKTSVSTGKSSQVEPLYPHSISTGEIIDFSTARRTQPKQISFLLTSSTSAEAILRLKFQLPEEPKNTRFSSHENIRTTRFFSLLSKVKLSKEQPQKNPAASISFKKTAGNDRNLWKKCSGEQ</sequence>
<dbReference type="EMBL" id="KQ995677">
    <property type="protein sequence ID" value="KZV46326.1"/>
    <property type="molecule type" value="Genomic_DNA"/>
</dbReference>
<gene>
    <name evidence="1" type="ORF">F511_14551</name>
</gene>
<dbReference type="AlphaFoldDB" id="A0A2Z7CNG0"/>
<dbReference type="Proteomes" id="UP000250235">
    <property type="component" value="Unassembled WGS sequence"/>
</dbReference>
<reference evidence="1 2" key="1">
    <citation type="journal article" date="2015" name="Proc. Natl. Acad. Sci. U.S.A.">
        <title>The resurrection genome of Boea hygrometrica: A blueprint for survival of dehydration.</title>
        <authorList>
            <person name="Xiao L."/>
            <person name="Yang G."/>
            <person name="Zhang L."/>
            <person name="Yang X."/>
            <person name="Zhao S."/>
            <person name="Ji Z."/>
            <person name="Zhou Q."/>
            <person name="Hu M."/>
            <person name="Wang Y."/>
            <person name="Chen M."/>
            <person name="Xu Y."/>
            <person name="Jin H."/>
            <person name="Xiao X."/>
            <person name="Hu G."/>
            <person name="Bao F."/>
            <person name="Hu Y."/>
            <person name="Wan P."/>
            <person name="Li L."/>
            <person name="Deng X."/>
            <person name="Kuang T."/>
            <person name="Xiang C."/>
            <person name="Zhu J.K."/>
            <person name="Oliver M.J."/>
            <person name="He Y."/>
        </authorList>
    </citation>
    <scope>NUCLEOTIDE SEQUENCE [LARGE SCALE GENOMIC DNA]</scope>
    <source>
        <strain evidence="2">cv. XS01</strain>
    </source>
</reference>
<organism evidence="1 2">
    <name type="scientific">Dorcoceras hygrometricum</name>
    <dbReference type="NCBI Taxonomy" id="472368"/>
    <lineage>
        <taxon>Eukaryota</taxon>
        <taxon>Viridiplantae</taxon>
        <taxon>Streptophyta</taxon>
        <taxon>Embryophyta</taxon>
        <taxon>Tracheophyta</taxon>
        <taxon>Spermatophyta</taxon>
        <taxon>Magnoliopsida</taxon>
        <taxon>eudicotyledons</taxon>
        <taxon>Gunneridae</taxon>
        <taxon>Pentapetalae</taxon>
        <taxon>asterids</taxon>
        <taxon>lamiids</taxon>
        <taxon>Lamiales</taxon>
        <taxon>Gesneriaceae</taxon>
        <taxon>Didymocarpoideae</taxon>
        <taxon>Trichosporeae</taxon>
        <taxon>Loxocarpinae</taxon>
        <taxon>Dorcoceras</taxon>
    </lineage>
</organism>
<evidence type="ECO:0000313" key="2">
    <source>
        <dbReference type="Proteomes" id="UP000250235"/>
    </source>
</evidence>
<evidence type="ECO:0000313" key="1">
    <source>
        <dbReference type="EMBL" id="KZV46326.1"/>
    </source>
</evidence>
<proteinExistence type="predicted"/>